<name>A0A9P8FUT4_AURME</name>
<comment type="caution">
    <text evidence="2">The sequence shown here is derived from an EMBL/GenBank/DDBJ whole genome shotgun (WGS) entry which is preliminary data.</text>
</comment>
<feature type="non-terminal residue" evidence="2">
    <location>
        <position position="89"/>
    </location>
</feature>
<evidence type="ECO:0000313" key="2">
    <source>
        <dbReference type="EMBL" id="KAG9983400.1"/>
    </source>
</evidence>
<feature type="chain" id="PRO_5040154928" evidence="1">
    <location>
        <begin position="17"/>
        <end position="89"/>
    </location>
</feature>
<gene>
    <name evidence="2" type="ORF">KCU98_g6117</name>
</gene>
<protein>
    <submittedName>
        <fullName evidence="2">Uncharacterized protein</fullName>
    </submittedName>
</protein>
<feature type="signal peptide" evidence="1">
    <location>
        <begin position="1"/>
        <end position="16"/>
    </location>
</feature>
<evidence type="ECO:0000256" key="1">
    <source>
        <dbReference type="SAM" id="SignalP"/>
    </source>
</evidence>
<reference evidence="2" key="2">
    <citation type="submission" date="2021-08" db="EMBL/GenBank/DDBJ databases">
        <authorList>
            <person name="Gostincar C."/>
            <person name="Sun X."/>
            <person name="Song Z."/>
            <person name="Gunde-Cimerman N."/>
        </authorList>
    </citation>
    <scope>NUCLEOTIDE SEQUENCE</scope>
    <source>
        <strain evidence="2">EXF-9298</strain>
    </source>
</reference>
<keyword evidence="1" id="KW-0732">Signal</keyword>
<dbReference type="AlphaFoldDB" id="A0A9P8FUT4"/>
<evidence type="ECO:0000313" key="3">
    <source>
        <dbReference type="Proteomes" id="UP000729357"/>
    </source>
</evidence>
<sequence>MRSLILFSSAWAAAIASPVLLDERALGNGNCVPVAAVVGALNLYPGASSFCSTWLQISTQSTTTTITTVAPTTVTTTITTGTNVVTADA</sequence>
<dbReference type="Proteomes" id="UP000729357">
    <property type="component" value="Unassembled WGS sequence"/>
</dbReference>
<keyword evidence="3" id="KW-1185">Reference proteome</keyword>
<dbReference type="EMBL" id="JAHFXS010000603">
    <property type="protein sequence ID" value="KAG9983400.1"/>
    <property type="molecule type" value="Genomic_DNA"/>
</dbReference>
<organism evidence="2 3">
    <name type="scientific">Aureobasidium melanogenum</name>
    <name type="common">Aureobasidium pullulans var. melanogenum</name>
    <dbReference type="NCBI Taxonomy" id="46634"/>
    <lineage>
        <taxon>Eukaryota</taxon>
        <taxon>Fungi</taxon>
        <taxon>Dikarya</taxon>
        <taxon>Ascomycota</taxon>
        <taxon>Pezizomycotina</taxon>
        <taxon>Dothideomycetes</taxon>
        <taxon>Dothideomycetidae</taxon>
        <taxon>Dothideales</taxon>
        <taxon>Saccotheciaceae</taxon>
        <taxon>Aureobasidium</taxon>
    </lineage>
</organism>
<proteinExistence type="predicted"/>
<reference evidence="2" key="1">
    <citation type="journal article" date="2021" name="J Fungi (Basel)">
        <title>Virulence traits and population genomics of the black yeast Aureobasidium melanogenum.</title>
        <authorList>
            <person name="Cernosa A."/>
            <person name="Sun X."/>
            <person name="Gostincar C."/>
            <person name="Fang C."/>
            <person name="Gunde-Cimerman N."/>
            <person name="Song Z."/>
        </authorList>
    </citation>
    <scope>NUCLEOTIDE SEQUENCE</scope>
    <source>
        <strain evidence="2">EXF-9298</strain>
    </source>
</reference>
<accession>A0A9P8FUT4</accession>